<dbReference type="GO" id="GO:0007059">
    <property type="term" value="P:chromosome segregation"/>
    <property type="evidence" value="ECO:0007669"/>
    <property type="project" value="UniProtKB-KW"/>
</dbReference>
<feature type="domain" description="ParB-like N-terminal" evidence="5">
    <location>
        <begin position="88"/>
        <end position="178"/>
    </location>
</feature>
<name>A0A7Y4LIQ7_9CORY</name>
<dbReference type="PANTHER" id="PTHR33375">
    <property type="entry name" value="CHROMOSOME-PARTITIONING PROTEIN PARB-RELATED"/>
    <property type="match status" value="1"/>
</dbReference>
<reference evidence="6 7" key="4">
    <citation type="journal article" date="2020" name="PLoS ONE">
        <title>Taxonomic classification of strain PO100/5 shows a broader geographic distribution and genetic markers of the recently described Corynebacterium silvaticum.</title>
        <authorList>
            <person name="Viana M.V.C."/>
            <person name="Profeta R."/>
            <person name="da Silva A.L."/>
            <person name="Hurtado R."/>
            <person name="Cerqueira J.C."/>
            <person name="Ribeiro B.F.S."/>
            <person name="Almeida M.O."/>
            <person name="Morais-Rodrigues F."/>
            <person name="Soares S.C."/>
            <person name="Oliveira M."/>
            <person name="Tavares L."/>
            <person name="Figueiredo H."/>
            <person name="Wattam A.R."/>
            <person name="Barh D."/>
            <person name="Ghosh P."/>
            <person name="Silva A."/>
            <person name="Azevedo V."/>
        </authorList>
    </citation>
    <scope>NUCLEOTIDE SEQUENCE [LARGE SCALE GENOMIC DNA]</scope>
    <source>
        <strain evidence="6 7">PO100/5</strain>
    </source>
</reference>
<dbReference type="OrthoDB" id="9802051at2"/>
<reference evidence="6 7" key="3">
    <citation type="journal article" date="2020" name="Int. J. Syst. Evol. Microbiol.">
        <title>Corynebacterium silvaticum sp. nov., a unique group of NTTB corynebacteria in wild boar and roe deer.</title>
        <authorList>
            <person name="Dangel A."/>
            <person name="Berger A."/>
            <person name="Rau J."/>
            <person name="Eisenberg T."/>
            <person name="Kampfer P."/>
            <person name="Margos G."/>
            <person name="Contzen M."/>
            <person name="Busse H.J."/>
            <person name="Konrad R."/>
            <person name="Peters M."/>
            <person name="Sting R."/>
            <person name="Sing A."/>
        </authorList>
    </citation>
    <scope>NUCLEOTIDE SEQUENCE [LARGE SCALE GENOMIC DNA]</scope>
    <source>
        <strain evidence="6 7">PO100/5</strain>
    </source>
</reference>
<dbReference type="GO" id="GO:0045881">
    <property type="term" value="P:positive regulation of sporulation resulting in formation of a cellular spore"/>
    <property type="evidence" value="ECO:0007669"/>
    <property type="project" value="TreeGrafter"/>
</dbReference>
<dbReference type="GeneID" id="75008916"/>
<proteinExistence type="inferred from homology"/>
<sequence>MAQEARKGGLGRGIGALITGSPSPGQRIGDSAADVVFGGATEKNKQSRLQREAKGARISPIIAHAVEKQSAGSRGTDQQLEEFGATYREIPIGLIIPNEKNPRSVFDEEDLAELVHSIREFGLLQPIVVRETPDEHYEIIMGERRWRASSKAGVKTIPAIVRKTDDSEMLRDALLENIHRVQLNPLEEAAAYQQLLQEFGVTQNELADKLGRSRPVITNMIRLLALPVAVQRKVAAGVLSAGHARALLGVKGGEDHQIALADRIVAEGLSVRATEEAVTLMNRGEKPAPKKREKTPTPEFLTHAANRLADGLDTKVSVSMGKRKGKIVVEFGGREDFDRIMGLLGGNSEGH</sequence>
<dbReference type="AlphaFoldDB" id="A0A7Y4LIQ7"/>
<evidence type="ECO:0000256" key="1">
    <source>
        <dbReference type="ARBA" id="ARBA00006295"/>
    </source>
</evidence>
<dbReference type="EMBL" id="CP021417">
    <property type="protein sequence ID" value="ARU47024.1"/>
    <property type="molecule type" value="Genomic_DNA"/>
</dbReference>
<dbReference type="CDD" id="cd16393">
    <property type="entry name" value="SPO0J_N"/>
    <property type="match status" value="1"/>
</dbReference>
<dbReference type="InterPro" id="IPR041468">
    <property type="entry name" value="HTH_ParB/Spo0J"/>
</dbReference>
<accession>A0A7Y4LIQ7</accession>
<dbReference type="InterPro" id="IPR003115">
    <property type="entry name" value="ParB_N"/>
</dbReference>
<reference evidence="6 7" key="1">
    <citation type="journal article" date="2014" name="BMC Vet. Res.">
        <title>First report of Corynebacterium pseudotuberculosis from caseous lymphadenitis lesions in Black Alentejano pig (Sus scrofa domesticus).</title>
        <authorList>
            <person name="Oliveira M."/>
            <person name="Barroco C."/>
            <person name="Mottola C."/>
            <person name="Santos R."/>
            <person name="Lemsaddek A."/>
            <person name="Tavares L."/>
            <person name="Semedo-Lemsaddek T."/>
        </authorList>
    </citation>
    <scope>NUCLEOTIDE SEQUENCE [LARGE SCALE GENOMIC DNA]</scope>
    <source>
        <strain evidence="6 7">PO100/5</strain>
    </source>
</reference>
<gene>
    <name evidence="6" type="ORF">CBE74_11935</name>
</gene>
<dbReference type="FunFam" id="3.90.1530.30:FF:000001">
    <property type="entry name" value="Chromosome partitioning protein ParB"/>
    <property type="match status" value="1"/>
</dbReference>
<dbReference type="NCBIfam" id="TIGR00180">
    <property type="entry name" value="parB_part"/>
    <property type="match status" value="1"/>
</dbReference>
<keyword evidence="7" id="KW-1185">Reference proteome</keyword>
<evidence type="ECO:0000256" key="2">
    <source>
        <dbReference type="ARBA" id="ARBA00022829"/>
    </source>
</evidence>
<comment type="similarity">
    <text evidence="1">Belongs to the ParB family.</text>
</comment>
<dbReference type="Pfam" id="PF02195">
    <property type="entry name" value="ParB_N"/>
    <property type="match status" value="1"/>
</dbReference>
<dbReference type="Gene3D" id="3.90.1530.30">
    <property type="match status" value="1"/>
</dbReference>
<dbReference type="Proteomes" id="UP000195652">
    <property type="component" value="Chromosome"/>
</dbReference>
<dbReference type="SMART" id="SM00470">
    <property type="entry name" value="ParB"/>
    <property type="match status" value="1"/>
</dbReference>
<dbReference type="RefSeq" id="WP_087454795.1">
    <property type="nucleotide sequence ID" value="NZ_CP021417.2"/>
</dbReference>
<dbReference type="InterPro" id="IPR036086">
    <property type="entry name" value="ParB/Sulfiredoxin_sf"/>
</dbReference>
<dbReference type="Gene3D" id="1.10.10.2830">
    <property type="match status" value="1"/>
</dbReference>
<feature type="region of interest" description="Disordered" evidence="4">
    <location>
        <begin position="1"/>
        <end position="25"/>
    </location>
</feature>
<reference evidence="6 7" key="2">
    <citation type="journal article" date="2020" name="Antonie Van Leeuwenhoek">
        <title>Phylogenomic characterisation of a novel corynebacterial species pathogenic to animals.</title>
        <authorList>
            <person name="Moller J."/>
            <person name="Musella L."/>
            <person name="Melnikov V."/>
            <person name="Geissdorfer W."/>
            <person name="Burkovski A."/>
            <person name="Sangal V."/>
        </authorList>
    </citation>
    <scope>NUCLEOTIDE SEQUENCE [LARGE SCALE GENOMIC DNA]</scope>
    <source>
        <strain evidence="6 7">PO100/5</strain>
    </source>
</reference>
<evidence type="ECO:0000313" key="7">
    <source>
        <dbReference type="Proteomes" id="UP000195652"/>
    </source>
</evidence>
<evidence type="ECO:0000256" key="4">
    <source>
        <dbReference type="SAM" id="MobiDB-lite"/>
    </source>
</evidence>
<evidence type="ECO:0000313" key="6">
    <source>
        <dbReference type="EMBL" id="ARU47024.1"/>
    </source>
</evidence>
<evidence type="ECO:0000256" key="3">
    <source>
        <dbReference type="ARBA" id="ARBA00023125"/>
    </source>
</evidence>
<dbReference type="FunFam" id="1.10.10.2830:FF:000001">
    <property type="entry name" value="Chromosome partitioning protein ParB"/>
    <property type="match status" value="1"/>
</dbReference>
<dbReference type="InterPro" id="IPR004437">
    <property type="entry name" value="ParB/RepB/Spo0J"/>
</dbReference>
<dbReference type="KEGG" id="csil:CBE74_11935"/>
<dbReference type="SUPFAM" id="SSF110849">
    <property type="entry name" value="ParB/Sulfiredoxin"/>
    <property type="match status" value="1"/>
</dbReference>
<dbReference type="GO" id="GO:0003677">
    <property type="term" value="F:DNA binding"/>
    <property type="evidence" value="ECO:0007669"/>
    <property type="project" value="UniProtKB-KW"/>
</dbReference>
<keyword evidence="2" id="KW-0159">Chromosome partition</keyword>
<dbReference type="Pfam" id="PF17762">
    <property type="entry name" value="HTH_ParB"/>
    <property type="match status" value="1"/>
</dbReference>
<organism evidence="6 7">
    <name type="scientific">Corynebacterium silvaticum</name>
    <dbReference type="NCBI Taxonomy" id="2320431"/>
    <lineage>
        <taxon>Bacteria</taxon>
        <taxon>Bacillati</taxon>
        <taxon>Actinomycetota</taxon>
        <taxon>Actinomycetes</taxon>
        <taxon>Mycobacteriales</taxon>
        <taxon>Corynebacteriaceae</taxon>
        <taxon>Corynebacterium</taxon>
    </lineage>
</organism>
<protein>
    <submittedName>
        <fullName evidence="6">ParB/RepB/Spo0J family partition protein</fullName>
    </submittedName>
</protein>
<dbReference type="InterPro" id="IPR050336">
    <property type="entry name" value="Chromosome_partition/occlusion"/>
</dbReference>
<evidence type="ECO:0000259" key="5">
    <source>
        <dbReference type="SMART" id="SM00470"/>
    </source>
</evidence>
<dbReference type="PANTHER" id="PTHR33375:SF1">
    <property type="entry name" value="CHROMOSOME-PARTITIONING PROTEIN PARB-RELATED"/>
    <property type="match status" value="1"/>
</dbReference>
<keyword evidence="3" id="KW-0238">DNA-binding</keyword>
<dbReference type="GO" id="GO:0005694">
    <property type="term" value="C:chromosome"/>
    <property type="evidence" value="ECO:0007669"/>
    <property type="project" value="TreeGrafter"/>
</dbReference>